<feature type="transmembrane region" description="Helical" evidence="1">
    <location>
        <begin position="335"/>
        <end position="356"/>
    </location>
</feature>
<organism evidence="2">
    <name type="scientific">freshwater metagenome</name>
    <dbReference type="NCBI Taxonomy" id="449393"/>
    <lineage>
        <taxon>unclassified sequences</taxon>
        <taxon>metagenomes</taxon>
        <taxon>ecological metagenomes</taxon>
    </lineage>
</organism>
<keyword evidence="1" id="KW-1133">Transmembrane helix</keyword>
<evidence type="ECO:0000256" key="1">
    <source>
        <dbReference type="SAM" id="Phobius"/>
    </source>
</evidence>
<sequence>MKRVLVFLLALFFAIPIQSANAAEVVSITEPTHRLIDGKFFDDVLATKLLPSGDLGDLVFTTSRSNRSWLIDPATISEITAMSNGYGVIDGSTPTGQQIAKDWLTQFYRITKYEKVSAITYGNPAKSWVSKLMPADVEYLNAISKIKLEEYLGKASPGTVTTSTEKQKLSNSIQNTFIFADKQFKLMSTLVDPKEFDLLKLRMAQLLNPQISAGELTPLYADFQSEFNKVRNQLRVSKSKFTVTSSKQELPITVVNDFNSPVKIKLTTRAINSKVVVRPTEAIEIPAKSKLQVLLPIEVLASGNSSLLTQLTNLDNKPIGFPVYISLKLSVISPVATWITSGAAVVLLIAAIIQSVRRFRRGKHER</sequence>
<dbReference type="EMBL" id="CAFAAW010000088">
    <property type="protein sequence ID" value="CAB4813309.1"/>
    <property type="molecule type" value="Genomic_DNA"/>
</dbReference>
<gene>
    <name evidence="2" type="ORF">UFOPK3120_00736</name>
</gene>
<protein>
    <submittedName>
        <fullName evidence="2">Unannotated protein</fullName>
    </submittedName>
</protein>
<dbReference type="Pfam" id="PF19516">
    <property type="entry name" value="DUF6049"/>
    <property type="match status" value="1"/>
</dbReference>
<proteinExistence type="predicted"/>
<dbReference type="InterPro" id="IPR046112">
    <property type="entry name" value="DUF6049"/>
</dbReference>
<dbReference type="AlphaFoldDB" id="A0A6J6YVY0"/>
<accession>A0A6J6YVY0</accession>
<keyword evidence="1" id="KW-0812">Transmembrane</keyword>
<keyword evidence="1" id="KW-0472">Membrane</keyword>
<reference evidence="2" key="1">
    <citation type="submission" date="2020-05" db="EMBL/GenBank/DDBJ databases">
        <authorList>
            <person name="Chiriac C."/>
            <person name="Salcher M."/>
            <person name="Ghai R."/>
            <person name="Kavagutti S V."/>
        </authorList>
    </citation>
    <scope>NUCLEOTIDE SEQUENCE</scope>
</reference>
<name>A0A6J6YVY0_9ZZZZ</name>
<evidence type="ECO:0000313" key="2">
    <source>
        <dbReference type="EMBL" id="CAB4813309.1"/>
    </source>
</evidence>